<accession>T2GFS8</accession>
<organism evidence="1 2">
    <name type="scientific">Megalodesulfovibrio gigas (strain ATCC 19364 / DSM 1382 / NCIMB 9332 / VKM B-1759)</name>
    <name type="common">Desulfovibrio gigas</name>
    <dbReference type="NCBI Taxonomy" id="1121448"/>
    <lineage>
        <taxon>Bacteria</taxon>
        <taxon>Pseudomonadati</taxon>
        <taxon>Thermodesulfobacteriota</taxon>
        <taxon>Desulfovibrionia</taxon>
        <taxon>Desulfovibrionales</taxon>
        <taxon>Desulfovibrionaceae</taxon>
        <taxon>Megalodesulfovibrio</taxon>
    </lineage>
</organism>
<reference evidence="2" key="2">
    <citation type="submission" date="2013-07" db="EMBL/GenBank/DDBJ databases">
        <authorList>
            <person name="Morais-Silva F.O."/>
            <person name="Rezende A.M."/>
            <person name="Pimentel C."/>
            <person name="Resende D.M."/>
            <person name="Santos C.I."/>
            <person name="Clemente C."/>
            <person name="de Oliveira L.M."/>
            <person name="da Silva S.M."/>
            <person name="Costa D.A."/>
            <person name="Varela-Raposo A."/>
            <person name="Horacio E.C.A."/>
            <person name="Matos M."/>
            <person name="Flores O."/>
            <person name="Ruiz J.C."/>
            <person name="Rodrigues-Pousada C."/>
        </authorList>
    </citation>
    <scope>NUCLEOTIDE SEQUENCE [LARGE SCALE GENOMIC DNA]</scope>
    <source>
        <strain evidence="2">ATCC 19364 / DSM 1382 / NCIMB 9332 / VKM B-1759</strain>
    </source>
</reference>
<proteinExistence type="predicted"/>
<evidence type="ECO:0000313" key="2">
    <source>
        <dbReference type="Proteomes" id="UP000016587"/>
    </source>
</evidence>
<dbReference type="RefSeq" id="WP_021762116.1">
    <property type="nucleotide sequence ID" value="NC_022444.1"/>
</dbReference>
<gene>
    <name evidence="1" type="ORF">DGI_3316</name>
</gene>
<dbReference type="Proteomes" id="UP000016587">
    <property type="component" value="Chromosome"/>
</dbReference>
<sequence>MNRGRVENEFRLGLEELLKTIEDEQTRPAINPYAGAGDAVFHEHDTRIFFFDRLLQLLGWDRGAGGNVAEEARIKAETTRFIDYLGVKANPNIPIFILEAKAWDKPLIRAF</sequence>
<name>T2GFS8_MEGG1</name>
<reference evidence="1 2" key="1">
    <citation type="journal article" date="2013" name="J. Bacteriol.">
        <title>Roles of HynAB and Ech, the only two hydrogenases found in the model sulfate reducer Desulfovibrio gigas.</title>
        <authorList>
            <person name="Morais-Silva F.O."/>
            <person name="Santos C.I."/>
            <person name="Rodrigues R."/>
            <person name="Pereira I.A."/>
            <person name="Rodrigues-Pousada C."/>
        </authorList>
    </citation>
    <scope>NUCLEOTIDE SEQUENCE [LARGE SCALE GENOMIC DNA]</scope>
    <source>
        <strain evidence="2">ATCC 19364 / DSM 1382 / NCIMB 9332 / VKM B-1759</strain>
    </source>
</reference>
<dbReference type="PATRIC" id="fig|1121448.10.peg.3270"/>
<evidence type="ECO:0000313" key="1">
    <source>
        <dbReference type="EMBL" id="AGW15011.1"/>
    </source>
</evidence>
<dbReference type="HOGENOM" id="CLU_2154273_0_0_7"/>
<dbReference type="EMBL" id="CP006585">
    <property type="protein sequence ID" value="AGW15011.1"/>
    <property type="molecule type" value="Genomic_DNA"/>
</dbReference>
<protein>
    <submittedName>
        <fullName evidence="1">Uncharacterized protein</fullName>
    </submittedName>
</protein>
<dbReference type="STRING" id="1121448.DGI_3316"/>
<dbReference type="KEGG" id="dgg:DGI_3316"/>
<keyword evidence="2" id="KW-1185">Reference proteome</keyword>
<dbReference type="AlphaFoldDB" id="T2GFS8"/>